<dbReference type="OrthoDB" id="5836119at2759"/>
<feature type="compositionally biased region" description="Polar residues" evidence="1">
    <location>
        <begin position="74"/>
        <end position="85"/>
    </location>
</feature>
<keyword evidence="3" id="KW-1185">Reference proteome</keyword>
<evidence type="ECO:0000313" key="2">
    <source>
        <dbReference type="EMBL" id="CAH1793902.1"/>
    </source>
</evidence>
<dbReference type="Proteomes" id="UP000749559">
    <property type="component" value="Unassembled WGS sequence"/>
</dbReference>
<evidence type="ECO:0000256" key="1">
    <source>
        <dbReference type="SAM" id="MobiDB-lite"/>
    </source>
</evidence>
<feature type="region of interest" description="Disordered" evidence="1">
    <location>
        <begin position="1"/>
        <end position="140"/>
    </location>
</feature>
<feature type="compositionally biased region" description="Low complexity" evidence="1">
    <location>
        <begin position="26"/>
        <end position="36"/>
    </location>
</feature>
<dbReference type="EMBL" id="CAIIXF020000009">
    <property type="protein sequence ID" value="CAH1793902.1"/>
    <property type="molecule type" value="Genomic_DNA"/>
</dbReference>
<evidence type="ECO:0000313" key="3">
    <source>
        <dbReference type="Proteomes" id="UP000749559"/>
    </source>
</evidence>
<gene>
    <name evidence="2" type="ORF">OFUS_LOCUS18690</name>
</gene>
<reference evidence="2" key="1">
    <citation type="submission" date="2022-03" db="EMBL/GenBank/DDBJ databases">
        <authorList>
            <person name="Martin C."/>
        </authorList>
    </citation>
    <scope>NUCLEOTIDE SEQUENCE</scope>
</reference>
<dbReference type="AlphaFoldDB" id="A0A8J1UNM2"/>
<feature type="non-terminal residue" evidence="2">
    <location>
        <position position="1"/>
    </location>
</feature>
<feature type="compositionally biased region" description="Polar residues" evidence="1">
    <location>
        <begin position="1"/>
        <end position="18"/>
    </location>
</feature>
<name>A0A8J1UNM2_OWEFU</name>
<sequence length="140" mass="14746">MATYNMASNDPPGNNSPSLPRGLIGRRGAPAAKGGRLPSMRTPRDLTLGGYQKKTFTPNIPARRAKPAEGAAGESSNNATNTQKTPRGRGPRGRGERGRGRGRREPDVIQSHSIFEQGPSEKLNINKSSASYSYGGGGDG</sequence>
<comment type="caution">
    <text evidence="2">The sequence shown here is derived from an EMBL/GenBank/DDBJ whole genome shotgun (WGS) entry which is preliminary data.</text>
</comment>
<protein>
    <submittedName>
        <fullName evidence="2">Uncharacterized protein</fullName>
    </submittedName>
</protein>
<accession>A0A8J1UNM2</accession>
<feature type="compositionally biased region" description="Basic and acidic residues" evidence="1">
    <location>
        <begin position="93"/>
        <end position="107"/>
    </location>
</feature>
<organism evidence="2 3">
    <name type="scientific">Owenia fusiformis</name>
    <name type="common">Polychaete worm</name>
    <dbReference type="NCBI Taxonomy" id="6347"/>
    <lineage>
        <taxon>Eukaryota</taxon>
        <taxon>Metazoa</taxon>
        <taxon>Spiralia</taxon>
        <taxon>Lophotrochozoa</taxon>
        <taxon>Annelida</taxon>
        <taxon>Polychaeta</taxon>
        <taxon>Sedentaria</taxon>
        <taxon>Canalipalpata</taxon>
        <taxon>Sabellida</taxon>
        <taxon>Oweniida</taxon>
        <taxon>Oweniidae</taxon>
        <taxon>Owenia</taxon>
    </lineage>
</organism>
<proteinExistence type="predicted"/>